<organism evidence="1 2">
    <name type="scientific">Legionella quateirensis</name>
    <dbReference type="NCBI Taxonomy" id="45072"/>
    <lineage>
        <taxon>Bacteria</taxon>
        <taxon>Pseudomonadati</taxon>
        <taxon>Pseudomonadota</taxon>
        <taxon>Gammaproteobacteria</taxon>
        <taxon>Legionellales</taxon>
        <taxon>Legionellaceae</taxon>
        <taxon>Legionella</taxon>
    </lineage>
</organism>
<accession>A0A378KSB5</accession>
<proteinExistence type="predicted"/>
<evidence type="ECO:0000313" key="1">
    <source>
        <dbReference type="EMBL" id="STY16288.1"/>
    </source>
</evidence>
<gene>
    <name evidence="1" type="ORF">NCTC12376_00068</name>
</gene>
<dbReference type="RefSeq" id="WP_157076146.1">
    <property type="nucleotide sequence ID" value="NZ_CAAAIL010000002.1"/>
</dbReference>
<reference evidence="1 2" key="1">
    <citation type="submission" date="2018-06" db="EMBL/GenBank/DDBJ databases">
        <authorList>
            <consortium name="Pathogen Informatics"/>
            <person name="Doyle S."/>
        </authorList>
    </citation>
    <scope>NUCLEOTIDE SEQUENCE [LARGE SCALE GENOMIC DNA]</scope>
    <source>
        <strain evidence="1 2">NCTC12376</strain>
    </source>
</reference>
<dbReference type="AlphaFoldDB" id="A0A378KSB5"/>
<dbReference type="EMBL" id="UGOW01000001">
    <property type="protein sequence ID" value="STY16288.1"/>
    <property type="molecule type" value="Genomic_DNA"/>
</dbReference>
<evidence type="ECO:0000313" key="2">
    <source>
        <dbReference type="Proteomes" id="UP000254230"/>
    </source>
</evidence>
<protein>
    <submittedName>
        <fullName evidence="1">MutT/nudix family protein</fullName>
    </submittedName>
</protein>
<name>A0A378KSB5_9GAMM</name>
<dbReference type="Proteomes" id="UP000254230">
    <property type="component" value="Unassembled WGS sequence"/>
</dbReference>
<sequence>MNMTPLYQIAMRVLRRYQSFLGISTLGARAIILNENNNEARVTCI</sequence>